<reference evidence="2 3" key="1">
    <citation type="journal article" date="2015" name="Genome Biol. Evol.">
        <title>Comparative Genomics of a Bacterivorous Green Alga Reveals Evolutionary Causalities and Consequences of Phago-Mixotrophic Mode of Nutrition.</title>
        <authorList>
            <person name="Burns J.A."/>
            <person name="Paasch A."/>
            <person name="Narechania A."/>
            <person name="Kim E."/>
        </authorList>
    </citation>
    <scope>NUCLEOTIDE SEQUENCE [LARGE SCALE GENOMIC DNA]</scope>
    <source>
        <strain evidence="2 3">PLY_AMNH</strain>
    </source>
</reference>
<organism evidence="2 3">
    <name type="scientific">Cymbomonas tetramitiformis</name>
    <dbReference type="NCBI Taxonomy" id="36881"/>
    <lineage>
        <taxon>Eukaryota</taxon>
        <taxon>Viridiplantae</taxon>
        <taxon>Chlorophyta</taxon>
        <taxon>Pyramimonadophyceae</taxon>
        <taxon>Pyramimonadales</taxon>
        <taxon>Pyramimonadaceae</taxon>
        <taxon>Cymbomonas</taxon>
    </lineage>
</organism>
<accession>A0AAE0KYZ3</accession>
<keyword evidence="3" id="KW-1185">Reference proteome</keyword>
<feature type="compositionally biased region" description="Low complexity" evidence="1">
    <location>
        <begin position="12"/>
        <end position="26"/>
    </location>
</feature>
<sequence length="119" mass="13476">MRQISTHRTWYSSSPSPQDLDPLMLPSSERRVVEKEKLGDEWIEVMGDDSQVMRQEYERSLDRNWAKFMDTEDGKMLVGTKKGALAQKQQAEKMAALTAHKSRGNSFGSNAARGWDIGA</sequence>
<evidence type="ECO:0000313" key="2">
    <source>
        <dbReference type="EMBL" id="KAK3265832.1"/>
    </source>
</evidence>
<evidence type="ECO:0000256" key="1">
    <source>
        <dbReference type="SAM" id="MobiDB-lite"/>
    </source>
</evidence>
<protein>
    <submittedName>
        <fullName evidence="2">Uncharacterized protein</fullName>
    </submittedName>
</protein>
<evidence type="ECO:0000313" key="3">
    <source>
        <dbReference type="Proteomes" id="UP001190700"/>
    </source>
</evidence>
<dbReference type="AlphaFoldDB" id="A0AAE0KYZ3"/>
<name>A0AAE0KYZ3_9CHLO</name>
<feature type="region of interest" description="Disordered" evidence="1">
    <location>
        <begin position="94"/>
        <end position="119"/>
    </location>
</feature>
<dbReference type="Proteomes" id="UP001190700">
    <property type="component" value="Unassembled WGS sequence"/>
</dbReference>
<comment type="caution">
    <text evidence="2">The sequence shown here is derived from an EMBL/GenBank/DDBJ whole genome shotgun (WGS) entry which is preliminary data.</text>
</comment>
<gene>
    <name evidence="2" type="ORF">CYMTET_25516</name>
</gene>
<dbReference type="EMBL" id="LGRX02013669">
    <property type="protein sequence ID" value="KAK3265832.1"/>
    <property type="molecule type" value="Genomic_DNA"/>
</dbReference>
<proteinExistence type="predicted"/>
<feature type="region of interest" description="Disordered" evidence="1">
    <location>
        <begin position="1"/>
        <end position="26"/>
    </location>
</feature>
<feature type="compositionally biased region" description="Polar residues" evidence="1">
    <location>
        <begin position="1"/>
        <end position="11"/>
    </location>
</feature>